<dbReference type="PIRSF" id="PIRSF006470">
    <property type="entry name" value="DctB"/>
    <property type="match status" value="1"/>
</dbReference>
<keyword evidence="1" id="KW-0732">Signal</keyword>
<dbReference type="RefSeq" id="WP_191617668.1">
    <property type="nucleotide sequence ID" value="NZ_JACYFG010000036.1"/>
</dbReference>
<keyword evidence="3" id="KW-1185">Reference proteome</keyword>
<dbReference type="Proteomes" id="UP000622317">
    <property type="component" value="Unassembled WGS sequence"/>
</dbReference>
<dbReference type="NCBIfam" id="NF037995">
    <property type="entry name" value="TRAP_S1"/>
    <property type="match status" value="1"/>
</dbReference>
<dbReference type="EMBL" id="JACYFG010000036">
    <property type="protein sequence ID" value="MBD5780572.1"/>
    <property type="molecule type" value="Genomic_DNA"/>
</dbReference>
<proteinExistence type="predicted"/>
<sequence length="339" mass="37001">MDRKSFSFLAVGLLLGILCSSVVFSYFASDRGESQASGRVLKLAHGLDTTHPVHLGMVHMKERLEELSGGRMTIDIYPSGVLGSEVQCIEQLQGGVLAMTKTSTAAMENFIPELGVFGVPYLFNDHESYWSILDGEIGHDLLSVGDSLGLRGLCYYDSGSRNFYSTKKPIRSPDDLKGMKIRVQNSRMAIAMIEAMGGSPTPIAWGELYSALAQGVVDGAENNPPSFDSSRHFEVCKYFTPDAHTRVPDLLMISFKVWNSLSPQEQEWLQAAADESSVFQRGLWAEKTIESLEKVKAAGVEIVDCDPAEFQAACAPIAATLKGTPVEPWLNKIQAAQAQ</sequence>
<dbReference type="GO" id="GO:0030288">
    <property type="term" value="C:outer membrane-bounded periplasmic space"/>
    <property type="evidence" value="ECO:0007669"/>
    <property type="project" value="InterPro"/>
</dbReference>
<dbReference type="AlphaFoldDB" id="A0A927F8S2"/>
<accession>A0A927F8S2</accession>
<evidence type="ECO:0000256" key="1">
    <source>
        <dbReference type="ARBA" id="ARBA00022729"/>
    </source>
</evidence>
<dbReference type="PANTHER" id="PTHR33376">
    <property type="match status" value="1"/>
</dbReference>
<evidence type="ECO:0000313" key="3">
    <source>
        <dbReference type="Proteomes" id="UP000622317"/>
    </source>
</evidence>
<reference evidence="2" key="1">
    <citation type="submission" date="2020-09" db="EMBL/GenBank/DDBJ databases">
        <title>Pelagicoccus enzymogenes sp. nov. with an EPS production, isolated from marine sediment.</title>
        <authorList>
            <person name="Feng X."/>
        </authorList>
    </citation>
    <scope>NUCLEOTIDE SEQUENCE</scope>
    <source>
        <strain evidence="2">NFK12</strain>
    </source>
</reference>
<dbReference type="Pfam" id="PF03480">
    <property type="entry name" value="DctP"/>
    <property type="match status" value="1"/>
</dbReference>
<evidence type="ECO:0000313" key="2">
    <source>
        <dbReference type="EMBL" id="MBD5780572.1"/>
    </source>
</evidence>
<comment type="caution">
    <text evidence="2">The sequence shown here is derived from an EMBL/GenBank/DDBJ whole genome shotgun (WGS) entry which is preliminary data.</text>
</comment>
<name>A0A927F8S2_9BACT</name>
<dbReference type="InterPro" id="IPR004682">
    <property type="entry name" value="TRAP_DctP"/>
</dbReference>
<dbReference type="GO" id="GO:0055085">
    <property type="term" value="P:transmembrane transport"/>
    <property type="evidence" value="ECO:0007669"/>
    <property type="project" value="InterPro"/>
</dbReference>
<organism evidence="2 3">
    <name type="scientific">Pelagicoccus enzymogenes</name>
    <dbReference type="NCBI Taxonomy" id="2773457"/>
    <lineage>
        <taxon>Bacteria</taxon>
        <taxon>Pseudomonadati</taxon>
        <taxon>Verrucomicrobiota</taxon>
        <taxon>Opitutia</taxon>
        <taxon>Puniceicoccales</taxon>
        <taxon>Pelagicoccaceae</taxon>
        <taxon>Pelagicoccus</taxon>
    </lineage>
</organism>
<dbReference type="InterPro" id="IPR018389">
    <property type="entry name" value="DctP_fam"/>
</dbReference>
<gene>
    <name evidence="2" type="ORF">IEN85_13810</name>
</gene>
<dbReference type="Gene3D" id="3.40.190.170">
    <property type="entry name" value="Bacterial extracellular solute-binding protein, family 7"/>
    <property type="match status" value="1"/>
</dbReference>
<protein>
    <submittedName>
        <fullName evidence="2">TRAP transporter substrate-binding protein</fullName>
    </submittedName>
</protein>
<dbReference type="NCBIfam" id="TIGR00787">
    <property type="entry name" value="dctP"/>
    <property type="match status" value="1"/>
</dbReference>
<dbReference type="CDD" id="cd13671">
    <property type="entry name" value="PBP2_TRAP_SBP_like_3"/>
    <property type="match status" value="1"/>
</dbReference>
<dbReference type="InterPro" id="IPR038404">
    <property type="entry name" value="TRAP_DctP_sf"/>
</dbReference>
<dbReference type="GO" id="GO:0030246">
    <property type="term" value="F:carbohydrate binding"/>
    <property type="evidence" value="ECO:0007669"/>
    <property type="project" value="TreeGrafter"/>
</dbReference>
<dbReference type="PANTHER" id="PTHR33376:SF2">
    <property type="entry name" value="DICARBOXYLATE-BINDING PERIPLASMIC PROTEIN"/>
    <property type="match status" value="1"/>
</dbReference>